<dbReference type="AlphaFoldDB" id="A0A1G1Y5B8"/>
<accession>A0A1G1Y5B8</accession>
<evidence type="ECO:0000313" key="3">
    <source>
        <dbReference type="Proteomes" id="UP000178747"/>
    </source>
</evidence>
<gene>
    <name evidence="2" type="ORF">A3J62_03315</name>
</gene>
<sequence>MSPSNAQIREVYTLEFYIEAPKPTDTEIVGPIPAEPSELPEILPPIELPPIEITKDIYTLNLEVVAEGETIQPGSEISLVTDITSFDPTTQKDVNLEFTIRDQNGKLIFEDLDIVSIKDSASVIKRLSLLKTIKPGDYLATAKLTKDGVTYLNSVSFIIQEAEKEAFVLLPGRIIIPQDEAQRGLFISFSFLSLLLIFFLILLWREYQKAKHEIQITGQDLLQSGQVG</sequence>
<organism evidence="2 3">
    <name type="scientific">Candidatus Buchananbacteria bacterium RIFCSPHIGHO2_02_FULL_38_8</name>
    <dbReference type="NCBI Taxonomy" id="1797538"/>
    <lineage>
        <taxon>Bacteria</taxon>
        <taxon>Candidatus Buchananiibacteriota</taxon>
    </lineage>
</organism>
<evidence type="ECO:0000313" key="2">
    <source>
        <dbReference type="EMBL" id="OGY47525.1"/>
    </source>
</evidence>
<evidence type="ECO:0000256" key="1">
    <source>
        <dbReference type="SAM" id="Phobius"/>
    </source>
</evidence>
<name>A0A1G1Y5B8_9BACT</name>
<feature type="transmembrane region" description="Helical" evidence="1">
    <location>
        <begin position="185"/>
        <end position="204"/>
    </location>
</feature>
<dbReference type="EMBL" id="MHIH01000030">
    <property type="protein sequence ID" value="OGY47525.1"/>
    <property type="molecule type" value="Genomic_DNA"/>
</dbReference>
<keyword evidence="1" id="KW-1133">Transmembrane helix</keyword>
<dbReference type="Proteomes" id="UP000178747">
    <property type="component" value="Unassembled WGS sequence"/>
</dbReference>
<keyword evidence="1" id="KW-0472">Membrane</keyword>
<keyword evidence="1" id="KW-0812">Transmembrane</keyword>
<protein>
    <submittedName>
        <fullName evidence="2">Uncharacterized protein</fullName>
    </submittedName>
</protein>
<proteinExistence type="predicted"/>
<reference evidence="2 3" key="1">
    <citation type="journal article" date="2016" name="Nat. Commun.">
        <title>Thousands of microbial genomes shed light on interconnected biogeochemical processes in an aquifer system.</title>
        <authorList>
            <person name="Anantharaman K."/>
            <person name="Brown C.T."/>
            <person name="Hug L.A."/>
            <person name="Sharon I."/>
            <person name="Castelle C.J."/>
            <person name="Probst A.J."/>
            <person name="Thomas B.C."/>
            <person name="Singh A."/>
            <person name="Wilkins M.J."/>
            <person name="Karaoz U."/>
            <person name="Brodie E.L."/>
            <person name="Williams K.H."/>
            <person name="Hubbard S.S."/>
            <person name="Banfield J.F."/>
        </authorList>
    </citation>
    <scope>NUCLEOTIDE SEQUENCE [LARGE SCALE GENOMIC DNA]</scope>
</reference>
<comment type="caution">
    <text evidence="2">The sequence shown here is derived from an EMBL/GenBank/DDBJ whole genome shotgun (WGS) entry which is preliminary data.</text>
</comment>